<dbReference type="Pfam" id="PF00912">
    <property type="entry name" value="Transgly"/>
    <property type="match status" value="1"/>
</dbReference>
<dbReference type="EMBL" id="PNCI01000002">
    <property type="protein sequence ID" value="TMP32798.1"/>
    <property type="molecule type" value="Genomic_DNA"/>
</dbReference>
<reference evidence="16" key="2">
    <citation type="submission" date="2019-06" db="EMBL/GenBank/DDBJ databases">
        <title>Co-occurence of chitin degradation, pigmentation and bioactivity in marine Pseudoalteromonas.</title>
        <authorList>
            <person name="Sonnenschein E.C."/>
            <person name="Bech P.K."/>
        </authorList>
    </citation>
    <scope>NUCLEOTIDE SEQUENCE [LARGE SCALE GENOMIC DNA]</scope>
    <source>
        <strain evidence="16">S2676</strain>
    </source>
</reference>
<dbReference type="InterPro" id="IPR001264">
    <property type="entry name" value="Glyco_trans_51"/>
</dbReference>
<evidence type="ECO:0000256" key="2">
    <source>
        <dbReference type="ARBA" id="ARBA00007090"/>
    </source>
</evidence>
<evidence type="ECO:0000259" key="14">
    <source>
        <dbReference type="Pfam" id="PF00912"/>
    </source>
</evidence>
<dbReference type="GO" id="GO:0008658">
    <property type="term" value="F:penicillin binding"/>
    <property type="evidence" value="ECO:0007669"/>
    <property type="project" value="InterPro"/>
</dbReference>
<dbReference type="Proteomes" id="UP000310249">
    <property type="component" value="Unassembled WGS sequence"/>
</dbReference>
<dbReference type="GO" id="GO:0008955">
    <property type="term" value="F:peptidoglycan glycosyltransferase activity"/>
    <property type="evidence" value="ECO:0007669"/>
    <property type="project" value="UniProtKB-EC"/>
</dbReference>
<dbReference type="UniPathway" id="UPA00219"/>
<dbReference type="InterPro" id="IPR050396">
    <property type="entry name" value="Glycosyltr_51/Transpeptidase"/>
</dbReference>
<dbReference type="Gene3D" id="1.10.3810.10">
    <property type="entry name" value="Biosynthetic peptidoglycan transglycosylase-like"/>
    <property type="match status" value="1"/>
</dbReference>
<evidence type="ECO:0000313" key="15">
    <source>
        <dbReference type="EMBL" id="TMP32798.1"/>
    </source>
</evidence>
<comment type="similarity">
    <text evidence="2">In the C-terminal section; belongs to the transpeptidase family.</text>
</comment>
<keyword evidence="7" id="KW-0808">Transferase</keyword>
<dbReference type="PANTHER" id="PTHR32282:SF15">
    <property type="entry name" value="PENICILLIN-BINDING PROTEIN 1C"/>
    <property type="match status" value="1"/>
</dbReference>
<dbReference type="PANTHER" id="PTHR32282">
    <property type="entry name" value="BINDING PROTEIN TRANSPEPTIDASE, PUTATIVE-RELATED"/>
    <property type="match status" value="1"/>
</dbReference>
<evidence type="ECO:0000256" key="8">
    <source>
        <dbReference type="ARBA" id="ARBA00022801"/>
    </source>
</evidence>
<keyword evidence="5" id="KW-0645">Protease</keyword>
<dbReference type="GO" id="GO:0030288">
    <property type="term" value="C:outer membrane-bounded periplasmic space"/>
    <property type="evidence" value="ECO:0007669"/>
    <property type="project" value="TreeGrafter"/>
</dbReference>
<feature type="domain" description="Glycosyl transferase family 51" evidence="14">
    <location>
        <begin position="53"/>
        <end position="228"/>
    </location>
</feature>
<keyword evidence="4" id="KW-0121">Carboxypeptidase</keyword>
<evidence type="ECO:0000256" key="11">
    <source>
        <dbReference type="ARBA" id="ARBA00049902"/>
    </source>
</evidence>
<sequence length="728" mass="81516">MAIRAAQPLRTFRFALCTGVLCLLLLQWLDWYYPLPVPYPNGPATVVTSRDGQQLRSFSDARGVHRYQVTVSDVDPFYLTALLDYEDRWFYYHPGVNPFALCRALWQWLAYGRIISGGSTLTMQVARLLDPHERSVVGKLKQIARALQLEWHYSKSEILTLYLNLAPFGGNIEGVEAASRRYFNKPARSLSINQSALLVVLPQKPSYNRPDRYPERAKAMRNKVLRRLAGSQLLSPEQLTLLSLEAVRLEQTMQAPLAPLLSRRLKRQHPGQHVIRTTLDYDLQQRLSQLLANTKPRLTGKSSAAVLIVHNQRAEVLAYQGSVDFNDDSRFAHVDMIRAVRSPGSTLKPFIYGLGLDLGLIHSQSLMSDIPSNFDGYKPQNLTGRFSGAVSATKALQHSLNVPAIQLLHRMGAKRFEHQLRHAQVQLHHQDANLAVGLGGTGIELMELARLYRSLASQGKVQDLSLVSDNPGYPRPEFSLLSPAASWITFDMLSQLSAPDRVVPSNRRKIAWKTGTSYGYRDFWSVGVSPDYTVAVWVGRPDASPVVGYLGATRAAPLMFDVFDLLPQDTRSLAKPAQVISKQICWPGGLASDNTPADVCHKQLQAYTLNGMTPPTMHSEGDFVTESRWPAELATWLASNNAPLLQRRENQIRITQPRSGQHYYREQISELRLAVTGAESMPSDAVRWYINHVPHTDATLSLSDYLGDVVITACLAEHCDQQHIVIHP</sequence>
<dbReference type="InterPro" id="IPR012338">
    <property type="entry name" value="Beta-lactam/transpept-like"/>
</dbReference>
<dbReference type="InterPro" id="IPR036950">
    <property type="entry name" value="PBP_transglycosylase"/>
</dbReference>
<dbReference type="SUPFAM" id="SSF53955">
    <property type="entry name" value="Lysozyme-like"/>
    <property type="match status" value="1"/>
</dbReference>
<dbReference type="GO" id="GO:0006508">
    <property type="term" value="P:proteolysis"/>
    <property type="evidence" value="ECO:0007669"/>
    <property type="project" value="UniProtKB-KW"/>
</dbReference>
<dbReference type="Gene3D" id="3.40.710.10">
    <property type="entry name" value="DD-peptidase/beta-lactamase superfamily"/>
    <property type="match status" value="1"/>
</dbReference>
<evidence type="ECO:0000256" key="10">
    <source>
        <dbReference type="ARBA" id="ARBA00044770"/>
    </source>
</evidence>
<reference evidence="15 16" key="1">
    <citation type="submission" date="2018-01" db="EMBL/GenBank/DDBJ databases">
        <authorList>
            <person name="Paulsen S."/>
            <person name="Gram L.K."/>
        </authorList>
    </citation>
    <scope>NUCLEOTIDE SEQUENCE [LARGE SCALE GENOMIC DNA]</scope>
    <source>
        <strain evidence="15 16">S2676</strain>
    </source>
</reference>
<comment type="catalytic activity">
    <reaction evidence="11">
        <text>[GlcNAc-(1-&gt;4)-Mur2Ac(oyl-L-Ala-gamma-D-Glu-L-Lys-D-Ala-D-Ala)](n)-di-trans,octa-cis-undecaprenyl diphosphate + beta-D-GlcNAc-(1-&gt;4)-Mur2Ac(oyl-L-Ala-gamma-D-Glu-L-Lys-D-Ala-D-Ala)-di-trans,octa-cis-undecaprenyl diphosphate = [GlcNAc-(1-&gt;4)-Mur2Ac(oyl-L-Ala-gamma-D-Glu-L-Lys-D-Ala-D-Ala)](n+1)-di-trans,octa-cis-undecaprenyl diphosphate + di-trans,octa-cis-undecaprenyl diphosphate + H(+)</text>
        <dbReference type="Rhea" id="RHEA:23708"/>
        <dbReference type="Rhea" id="RHEA-COMP:9602"/>
        <dbReference type="Rhea" id="RHEA-COMP:9603"/>
        <dbReference type="ChEBI" id="CHEBI:15378"/>
        <dbReference type="ChEBI" id="CHEBI:58405"/>
        <dbReference type="ChEBI" id="CHEBI:60033"/>
        <dbReference type="ChEBI" id="CHEBI:78435"/>
        <dbReference type="EC" id="2.4.99.28"/>
    </reaction>
</comment>
<evidence type="ECO:0000256" key="5">
    <source>
        <dbReference type="ARBA" id="ARBA00022670"/>
    </source>
</evidence>
<dbReference type="GO" id="GO:0004180">
    <property type="term" value="F:carboxypeptidase activity"/>
    <property type="evidence" value="ECO:0007669"/>
    <property type="project" value="UniProtKB-KW"/>
</dbReference>
<feature type="domain" description="Penicillin-binding protein transpeptidase" evidence="13">
    <location>
        <begin position="305"/>
        <end position="536"/>
    </location>
</feature>
<dbReference type="EC" id="2.4.99.28" evidence="10"/>
<comment type="caution">
    <text evidence="15">The sequence shown here is derived from an EMBL/GenBank/DDBJ whole genome shotgun (WGS) entry which is preliminary data.</text>
</comment>
<evidence type="ECO:0000256" key="9">
    <source>
        <dbReference type="ARBA" id="ARBA00023268"/>
    </source>
</evidence>
<gene>
    <name evidence="15" type="primary">pbpC</name>
    <name evidence="15" type="ORF">CWB99_01495</name>
</gene>
<keyword evidence="9" id="KW-0511">Multifunctional enzyme</keyword>
<dbReference type="NCBIfam" id="TIGR02073">
    <property type="entry name" value="PBP_1c"/>
    <property type="match status" value="1"/>
</dbReference>
<dbReference type="GO" id="GO:0009252">
    <property type="term" value="P:peptidoglycan biosynthetic process"/>
    <property type="evidence" value="ECO:0007669"/>
    <property type="project" value="UniProtKB-UniPathway"/>
</dbReference>
<dbReference type="SUPFAM" id="SSF56601">
    <property type="entry name" value="beta-lactamase/transpeptidase-like"/>
    <property type="match status" value="1"/>
</dbReference>
<keyword evidence="12" id="KW-0472">Membrane</keyword>
<dbReference type="InterPro" id="IPR011815">
    <property type="entry name" value="PBP_1c"/>
</dbReference>
<feature type="transmembrane region" description="Helical" evidence="12">
    <location>
        <begin position="12"/>
        <end position="33"/>
    </location>
</feature>
<dbReference type="InterPro" id="IPR001460">
    <property type="entry name" value="PCN-bd_Tpept"/>
</dbReference>
<evidence type="ECO:0000256" key="4">
    <source>
        <dbReference type="ARBA" id="ARBA00022645"/>
    </source>
</evidence>
<keyword evidence="6" id="KW-0328">Glycosyltransferase</keyword>
<evidence type="ECO:0000256" key="3">
    <source>
        <dbReference type="ARBA" id="ARBA00007739"/>
    </source>
</evidence>
<evidence type="ECO:0000259" key="13">
    <source>
        <dbReference type="Pfam" id="PF00905"/>
    </source>
</evidence>
<evidence type="ECO:0000313" key="16">
    <source>
        <dbReference type="Proteomes" id="UP000310249"/>
    </source>
</evidence>
<dbReference type="InterPro" id="IPR023346">
    <property type="entry name" value="Lysozyme-like_dom_sf"/>
</dbReference>
<comment type="pathway">
    <text evidence="1">Cell wall biogenesis; peptidoglycan biosynthesis.</text>
</comment>
<organism evidence="15 16">
    <name type="scientific">Pseudoalteromonas rubra</name>
    <dbReference type="NCBI Taxonomy" id="43658"/>
    <lineage>
        <taxon>Bacteria</taxon>
        <taxon>Pseudomonadati</taxon>
        <taxon>Pseudomonadota</taxon>
        <taxon>Gammaproteobacteria</taxon>
        <taxon>Alteromonadales</taxon>
        <taxon>Pseudoalteromonadaceae</taxon>
        <taxon>Pseudoalteromonas</taxon>
    </lineage>
</organism>
<dbReference type="Pfam" id="PF00905">
    <property type="entry name" value="Transpeptidase"/>
    <property type="match status" value="1"/>
</dbReference>
<keyword evidence="8" id="KW-0378">Hydrolase</keyword>
<evidence type="ECO:0000256" key="7">
    <source>
        <dbReference type="ARBA" id="ARBA00022679"/>
    </source>
</evidence>
<name>A0A5S3WVX3_9GAMM</name>
<keyword evidence="12" id="KW-1133">Transmembrane helix</keyword>
<dbReference type="AlphaFoldDB" id="A0A5S3WVX3"/>
<proteinExistence type="inferred from homology"/>
<keyword evidence="12" id="KW-0812">Transmembrane</keyword>
<evidence type="ECO:0000256" key="12">
    <source>
        <dbReference type="SAM" id="Phobius"/>
    </source>
</evidence>
<dbReference type="OrthoDB" id="9766909at2"/>
<evidence type="ECO:0000256" key="6">
    <source>
        <dbReference type="ARBA" id="ARBA00022676"/>
    </source>
</evidence>
<comment type="similarity">
    <text evidence="3">In the N-terminal section; belongs to the glycosyltransferase 51 family.</text>
</comment>
<accession>A0A5S3WVX3</accession>
<evidence type="ECO:0000256" key="1">
    <source>
        <dbReference type="ARBA" id="ARBA00004752"/>
    </source>
</evidence>
<protein>
    <recommendedName>
        <fullName evidence="10">peptidoglycan glycosyltransferase</fullName>
        <ecNumber evidence="10">2.4.99.28</ecNumber>
    </recommendedName>
</protein>